<dbReference type="InterPro" id="IPR038286">
    <property type="entry name" value="IPK_sf"/>
</dbReference>
<dbReference type="EMBL" id="LT608191">
    <property type="protein sequence ID" value="SCM22286.1"/>
    <property type="molecule type" value="Genomic_DNA"/>
</dbReference>
<name>A0A1C6YG84_PLACE</name>
<dbReference type="GO" id="GO:0008440">
    <property type="term" value="F:inositol-1,4,5-trisphosphate 3-kinase activity"/>
    <property type="evidence" value="ECO:0007669"/>
    <property type="project" value="TreeGrafter"/>
</dbReference>
<keyword evidence="3" id="KW-0547">Nucleotide-binding</keyword>
<dbReference type="SUPFAM" id="SSF56104">
    <property type="entry name" value="SAICAR synthase-like"/>
    <property type="match status" value="1"/>
</dbReference>
<comment type="catalytic activity">
    <reaction evidence="7">
        <text>1D-myo-inositol 1,3,4,6-tetrakisphosphate + ATP = 1D-myo-inositol 1,3,4,5,6-pentakisphosphate + ADP + H(+)</text>
        <dbReference type="Rhea" id="RHEA:12717"/>
        <dbReference type="ChEBI" id="CHEBI:15378"/>
        <dbReference type="ChEBI" id="CHEBI:30616"/>
        <dbReference type="ChEBI" id="CHEBI:57660"/>
        <dbReference type="ChEBI" id="CHEBI:57733"/>
        <dbReference type="ChEBI" id="CHEBI:456216"/>
        <dbReference type="EC" id="2.7.1.140"/>
    </reaction>
</comment>
<evidence type="ECO:0000256" key="3">
    <source>
        <dbReference type="ARBA" id="ARBA00022741"/>
    </source>
</evidence>
<evidence type="ECO:0000256" key="5">
    <source>
        <dbReference type="ARBA" id="ARBA00022840"/>
    </source>
</evidence>
<keyword evidence="4 8" id="KW-0418">Kinase</keyword>
<dbReference type="Pfam" id="PF03770">
    <property type="entry name" value="IPK"/>
    <property type="match status" value="1"/>
</dbReference>
<dbReference type="InterPro" id="IPR005522">
    <property type="entry name" value="IPK"/>
</dbReference>
<dbReference type="Gene3D" id="3.30.470.160">
    <property type="entry name" value="Inositol polyphosphate kinase"/>
    <property type="match status" value="1"/>
</dbReference>
<dbReference type="GO" id="GO:0005524">
    <property type="term" value="F:ATP binding"/>
    <property type="evidence" value="ECO:0007669"/>
    <property type="project" value="UniProtKB-KW"/>
</dbReference>
<dbReference type="GO" id="GO:0032958">
    <property type="term" value="P:inositol phosphate biosynthetic process"/>
    <property type="evidence" value="ECO:0007669"/>
    <property type="project" value="InterPro"/>
</dbReference>
<comment type="similarity">
    <text evidence="1 8">Belongs to the inositol phosphokinase (IPK) family.</text>
</comment>
<dbReference type="PANTHER" id="PTHR12400:SF51">
    <property type="entry name" value="INOSITOL POLYPHOSPHATE MULTIKINASE"/>
    <property type="match status" value="1"/>
</dbReference>
<dbReference type="EC" id="2.7.-.-" evidence="8"/>
<reference evidence="9 10" key="1">
    <citation type="submission" date="2016-08" db="EMBL/GenBank/DDBJ databases">
        <authorList>
            <consortium name="Pathogen Informatics"/>
        </authorList>
    </citation>
    <scope>NUCLEOTIDE SEQUENCE [LARGE SCALE GENOMIC DNA]</scope>
    <source>
        <strain evidence="9 10">DS</strain>
    </source>
</reference>
<proteinExistence type="inferred from homology"/>
<evidence type="ECO:0000256" key="6">
    <source>
        <dbReference type="ARBA" id="ARBA00036164"/>
    </source>
</evidence>
<gene>
    <name evidence="9" type="ORF">PCHDS_000275500</name>
</gene>
<comment type="catalytic activity">
    <reaction evidence="6">
        <text>1D-myo-inositol 1,4,5-trisphosphate + 2 ATP = 1D-myo-inositol 1,3,4,5,6-pentakisphosphate + 2 ADP + 2 H(+)</text>
        <dbReference type="Rhea" id="RHEA:32359"/>
        <dbReference type="ChEBI" id="CHEBI:15378"/>
        <dbReference type="ChEBI" id="CHEBI:30616"/>
        <dbReference type="ChEBI" id="CHEBI:57733"/>
        <dbReference type="ChEBI" id="CHEBI:203600"/>
        <dbReference type="ChEBI" id="CHEBI:456216"/>
        <dbReference type="EC" id="2.7.1.151"/>
    </reaction>
</comment>
<evidence type="ECO:0000256" key="1">
    <source>
        <dbReference type="ARBA" id="ARBA00007374"/>
    </source>
</evidence>
<dbReference type="GO" id="GO:0047326">
    <property type="term" value="F:inositol-1,3,4,6-tetrakisphosphate 5-kinase activity"/>
    <property type="evidence" value="ECO:0007669"/>
    <property type="project" value="RHEA"/>
</dbReference>
<dbReference type="GO" id="GO:0005634">
    <property type="term" value="C:nucleus"/>
    <property type="evidence" value="ECO:0007669"/>
    <property type="project" value="TreeGrafter"/>
</dbReference>
<dbReference type="Proteomes" id="UP000507536">
    <property type="component" value="Chromosome 11"/>
</dbReference>
<evidence type="ECO:0000256" key="8">
    <source>
        <dbReference type="RuleBase" id="RU363090"/>
    </source>
</evidence>
<accession>A0A1C6YG84</accession>
<evidence type="ECO:0000256" key="7">
    <source>
        <dbReference type="ARBA" id="ARBA00036525"/>
    </source>
</evidence>
<evidence type="ECO:0000256" key="4">
    <source>
        <dbReference type="ARBA" id="ARBA00022777"/>
    </source>
</evidence>
<evidence type="ECO:0000313" key="9">
    <source>
        <dbReference type="EMBL" id="SCM22286.1"/>
    </source>
</evidence>
<dbReference type="AlphaFoldDB" id="A0A1C6YG84"/>
<evidence type="ECO:0000313" key="10">
    <source>
        <dbReference type="Proteomes" id="UP000507536"/>
    </source>
</evidence>
<protein>
    <recommendedName>
        <fullName evidence="8">Kinase</fullName>
        <ecNumber evidence="8">2.7.-.-</ecNumber>
    </recommendedName>
</protein>
<evidence type="ECO:0000256" key="2">
    <source>
        <dbReference type="ARBA" id="ARBA00022679"/>
    </source>
</evidence>
<keyword evidence="5" id="KW-0067">ATP-binding</keyword>
<sequence>MGKKDKLTSGKLQEDRNICLSSLPNYNSNDKHGRRIYNYIKENLPSSMLNCKLNINGKANNENTFLNLYNDIHTNDKHKIFNFPTTKFDHLFIDMPNDSDCGDNYDRNGSISHNVESRGNISKYPENDNALAYLKTLNNGELDDENECDKLSSYEKKTEQNSESDWNPYLNDGSNIVTSSDIASSAESNVDTLTNSLGINIDLLNCDNEENNITEIYGNSKNAAKGSLTMTCDSESWCANNFENGVENENNNDSSKILYNLTGVKLTGTSIMLCDKNEKYIYKIIPFFKNGESKFYMNAVRSYNQVYGTFQNKNTQFANDEYYSFYVNMLEKMNSRMGENLFEGIQNVNKNYEKNINTVNFYGTSKKIKIKNDSSVNTKYVNDNTEKENSFLHKLSNAYDSEERKDNNVLAFLVKEKLIPKCYDIVPVYQCRENKIDNPPMGNKQTNEYFCNSHEKNQSDSPILSNPSEKWKIFMGNKNMKNDNKIEDSNEMDRMQLALKLKRICSKIKYDDQHLLDLKLGYNSIKDNDIFFNKELIRESESIDWDSRENYIKRWSKMKKDIRKIYKNNIDQYIIQVTAKDLNLPEQFYKYNSNEIYFLLKSWKQEMSSLKTTQRTLGFRICAFIYYIKYANLLTTEEIDDLYNKVLKSYNNCSNATQNGKLKKYNEKKIEINECYDKLNHVLKISREYGMKLHDELVLYFLEIFLKNIVNIILPKLVKLKIWLENQSLYTFCSTSILIIYDKNNPSSCDMRWIDFTYSFENFNSFKNDNPINKKFNLDIIFGVNNLIKICKNIIVNKNIPIPISSNDQKEKNVSIGVHSNES</sequence>
<dbReference type="PANTHER" id="PTHR12400">
    <property type="entry name" value="INOSITOL POLYPHOSPHATE KINASE"/>
    <property type="match status" value="1"/>
</dbReference>
<keyword evidence="2 8" id="KW-0808">Transferase</keyword>
<dbReference type="GO" id="GO:0005737">
    <property type="term" value="C:cytoplasm"/>
    <property type="evidence" value="ECO:0007669"/>
    <property type="project" value="TreeGrafter"/>
</dbReference>
<organism evidence="9 10">
    <name type="scientific">Plasmodium chabaudi adami</name>
    <dbReference type="NCBI Taxonomy" id="5826"/>
    <lineage>
        <taxon>Eukaryota</taxon>
        <taxon>Sar</taxon>
        <taxon>Alveolata</taxon>
        <taxon>Apicomplexa</taxon>
        <taxon>Aconoidasida</taxon>
        <taxon>Haemosporida</taxon>
        <taxon>Plasmodiidae</taxon>
        <taxon>Plasmodium</taxon>
        <taxon>Plasmodium (Vinckeia)</taxon>
    </lineage>
</organism>